<accession>A0A1B1Y4L0</accession>
<evidence type="ECO:0000256" key="1">
    <source>
        <dbReference type="ARBA" id="ARBA00000971"/>
    </source>
</evidence>
<evidence type="ECO:0000256" key="4">
    <source>
        <dbReference type="ARBA" id="ARBA00022490"/>
    </source>
</evidence>
<evidence type="ECO:0000259" key="11">
    <source>
        <dbReference type="PROSITE" id="PS50059"/>
    </source>
</evidence>
<dbReference type="SUPFAM" id="SSF54534">
    <property type="entry name" value="FKBP-like"/>
    <property type="match status" value="1"/>
</dbReference>
<dbReference type="InterPro" id="IPR001179">
    <property type="entry name" value="PPIase_FKBP_dom"/>
</dbReference>
<dbReference type="InterPro" id="IPR046357">
    <property type="entry name" value="PPIase_dom_sf"/>
</dbReference>
<protein>
    <recommendedName>
        <fullName evidence="10">Peptidyl-prolyl cis-trans isomerase</fullName>
        <ecNumber evidence="10">5.2.1.8</ecNumber>
    </recommendedName>
</protein>
<dbReference type="Proteomes" id="UP000092967">
    <property type="component" value="Chromosome"/>
</dbReference>
<comment type="similarity">
    <text evidence="3 10">Belongs to the FKBP-type PPIase family.</text>
</comment>
<dbReference type="AlphaFoldDB" id="A0A1B1Y4L0"/>
<evidence type="ECO:0000256" key="5">
    <source>
        <dbReference type="ARBA" id="ARBA00023110"/>
    </source>
</evidence>
<reference evidence="12 13" key="1">
    <citation type="submission" date="2016-02" db="EMBL/GenBank/DDBJ databases">
        <authorList>
            <person name="Wen L."/>
            <person name="He K."/>
            <person name="Yang H."/>
        </authorList>
    </citation>
    <scope>NUCLEOTIDE SEQUENCE [LARGE SCALE GENOMIC DNA]</scope>
    <source>
        <strain evidence="12 13">CZ1127</strain>
    </source>
</reference>
<dbReference type="EMBL" id="CP014224">
    <property type="protein sequence ID" value="ANW95690.1"/>
    <property type="molecule type" value="Genomic_DNA"/>
</dbReference>
<keyword evidence="13" id="KW-1185">Reference proteome</keyword>
<feature type="domain" description="PPIase FKBP-type" evidence="11">
    <location>
        <begin position="7"/>
        <end position="101"/>
    </location>
</feature>
<dbReference type="RefSeq" id="WP_068825063.1">
    <property type="nucleotide sequence ID" value="NZ_CP014224.1"/>
</dbReference>
<dbReference type="Gene3D" id="3.10.50.40">
    <property type="match status" value="1"/>
</dbReference>
<evidence type="ECO:0000313" key="12">
    <source>
        <dbReference type="EMBL" id="ANW95690.1"/>
    </source>
</evidence>
<dbReference type="GO" id="GO:0005737">
    <property type="term" value="C:cytoplasm"/>
    <property type="evidence" value="ECO:0007669"/>
    <property type="project" value="UniProtKB-SubCell"/>
</dbReference>
<dbReference type="OrthoDB" id="9808891at2"/>
<keyword evidence="6" id="KW-0143">Chaperone</keyword>
<comment type="subcellular location">
    <subcellularLocation>
        <location evidence="2">Cytoplasm</location>
    </subcellularLocation>
</comment>
<sequence length="142" mass="15494">MSQAKQGSTVQVHYTGKLTNEQVFDSSREREPLEFTVGAGQMIPGFDVAVDGMTIGENKQVTIPAEEAYGPRNEEAVFKLPKTQLPDDLEPQVGMQLQASREDGQTQALLIVGVEENEVLLDANHPLAGEDLIFDIELVAVN</sequence>
<organism evidence="12 13">
    <name type="scientific">Wenyingzhuangia fucanilytica</name>
    <dbReference type="NCBI Taxonomy" id="1790137"/>
    <lineage>
        <taxon>Bacteria</taxon>
        <taxon>Pseudomonadati</taxon>
        <taxon>Bacteroidota</taxon>
        <taxon>Flavobacteriia</taxon>
        <taxon>Flavobacteriales</taxon>
        <taxon>Flavobacteriaceae</taxon>
        <taxon>Wenyingzhuangia</taxon>
    </lineage>
</organism>
<keyword evidence="4" id="KW-0963">Cytoplasm</keyword>
<dbReference type="KEGG" id="wfu:AXE80_05095"/>
<keyword evidence="5 9" id="KW-0697">Rotamase</keyword>
<evidence type="ECO:0000256" key="3">
    <source>
        <dbReference type="ARBA" id="ARBA00006577"/>
    </source>
</evidence>
<dbReference type="GO" id="GO:0042026">
    <property type="term" value="P:protein refolding"/>
    <property type="evidence" value="ECO:0007669"/>
    <property type="project" value="UniProtKB-ARBA"/>
</dbReference>
<dbReference type="Pfam" id="PF00254">
    <property type="entry name" value="FKBP_C"/>
    <property type="match status" value="1"/>
</dbReference>
<evidence type="ECO:0000256" key="10">
    <source>
        <dbReference type="RuleBase" id="RU003915"/>
    </source>
</evidence>
<dbReference type="GO" id="GO:0003755">
    <property type="term" value="F:peptidyl-prolyl cis-trans isomerase activity"/>
    <property type="evidence" value="ECO:0007669"/>
    <property type="project" value="UniProtKB-UniRule"/>
</dbReference>
<dbReference type="EC" id="5.2.1.8" evidence="10"/>
<gene>
    <name evidence="12" type="ORF">AXE80_05095</name>
</gene>
<keyword evidence="7 9" id="KW-0413">Isomerase</keyword>
<proteinExistence type="inferred from homology"/>
<evidence type="ECO:0000313" key="13">
    <source>
        <dbReference type="Proteomes" id="UP000092967"/>
    </source>
</evidence>
<evidence type="ECO:0000256" key="8">
    <source>
        <dbReference type="ARBA" id="ARBA00037071"/>
    </source>
</evidence>
<evidence type="ECO:0000256" key="9">
    <source>
        <dbReference type="PROSITE-ProRule" id="PRU00277"/>
    </source>
</evidence>
<name>A0A1B1Y4L0_9FLAO</name>
<dbReference type="PANTHER" id="PTHR47861">
    <property type="entry name" value="FKBP-TYPE PEPTIDYL-PROLYL CIS-TRANS ISOMERASE SLYD"/>
    <property type="match status" value="1"/>
</dbReference>
<comment type="catalytic activity">
    <reaction evidence="1 9 10">
        <text>[protein]-peptidylproline (omega=180) = [protein]-peptidylproline (omega=0)</text>
        <dbReference type="Rhea" id="RHEA:16237"/>
        <dbReference type="Rhea" id="RHEA-COMP:10747"/>
        <dbReference type="Rhea" id="RHEA-COMP:10748"/>
        <dbReference type="ChEBI" id="CHEBI:83833"/>
        <dbReference type="ChEBI" id="CHEBI:83834"/>
        <dbReference type="EC" id="5.2.1.8"/>
    </reaction>
</comment>
<evidence type="ECO:0000256" key="6">
    <source>
        <dbReference type="ARBA" id="ARBA00023186"/>
    </source>
</evidence>
<evidence type="ECO:0000256" key="7">
    <source>
        <dbReference type="ARBA" id="ARBA00023235"/>
    </source>
</evidence>
<dbReference type="PANTHER" id="PTHR47861:SF3">
    <property type="entry name" value="FKBP-TYPE PEPTIDYL-PROLYL CIS-TRANS ISOMERASE SLYD"/>
    <property type="match status" value="1"/>
</dbReference>
<comment type="function">
    <text evidence="8">Also involved in hydrogenase metallocenter assembly, probably by participating in the nickel insertion step. This function in hydrogenase biosynthesis requires chaperone activity and the presence of the metal-binding domain, but not PPIase activity.</text>
</comment>
<dbReference type="STRING" id="1790137.AXE80_05095"/>
<evidence type="ECO:0000256" key="2">
    <source>
        <dbReference type="ARBA" id="ARBA00004496"/>
    </source>
</evidence>
<dbReference type="PROSITE" id="PS50059">
    <property type="entry name" value="FKBP_PPIASE"/>
    <property type="match status" value="1"/>
</dbReference>